<protein>
    <recommendedName>
        <fullName evidence="3">ClbS/DfsB family four-helix bundle protein</fullName>
    </recommendedName>
</protein>
<evidence type="ECO:0008006" key="3">
    <source>
        <dbReference type="Google" id="ProtNLM"/>
    </source>
</evidence>
<reference evidence="2" key="1">
    <citation type="submission" date="2015-08" db="EMBL/GenBank/DDBJ databases">
        <authorList>
            <person name="Varghese N."/>
        </authorList>
    </citation>
    <scope>NUCLEOTIDE SEQUENCE [LARGE SCALE GENOMIC DNA]</scope>
    <source>
        <strain evidence="2">DSM 17901</strain>
    </source>
</reference>
<accession>A0A0K6H3L7</accession>
<evidence type="ECO:0000313" key="2">
    <source>
        <dbReference type="Proteomes" id="UP000243535"/>
    </source>
</evidence>
<sequence length="177" mass="19561">MAIPDVRRSLLAAMQTNYLHLTHQLKSVPAERARSACVAGHMQGSLISAADLVAYLIGWGQLVLKWEAAWQTGEAVDFPETGYRWNNLGALARKFYRDGEGLPWPALLERLAETHAALVTLVERHDDRTLYGAPWYGKHTLGRMVQLNTAAPYANARARLRKAFGPAVARTSGTVQP</sequence>
<dbReference type="RefSeq" id="WP_055434278.1">
    <property type="nucleotide sequence ID" value="NZ_CYHA01000006.1"/>
</dbReference>
<dbReference type="Proteomes" id="UP000243535">
    <property type="component" value="Unassembled WGS sequence"/>
</dbReference>
<evidence type="ECO:0000313" key="1">
    <source>
        <dbReference type="EMBL" id="CUA85500.1"/>
    </source>
</evidence>
<dbReference type="InterPro" id="IPR034660">
    <property type="entry name" value="DinB/YfiT-like"/>
</dbReference>
<dbReference type="OrthoDB" id="5347938at2"/>
<dbReference type="EMBL" id="CYHA01000006">
    <property type="protein sequence ID" value="CUA85500.1"/>
    <property type="molecule type" value="Genomic_DNA"/>
</dbReference>
<dbReference type="InterPro" id="IPR012550">
    <property type="entry name" value="DUF1706"/>
</dbReference>
<proteinExistence type="predicted"/>
<dbReference type="AlphaFoldDB" id="A0A0K6H3L7"/>
<organism evidence="1 2">
    <name type="scientific">Gulbenkiania indica</name>
    <dbReference type="NCBI Taxonomy" id="375574"/>
    <lineage>
        <taxon>Bacteria</taxon>
        <taxon>Pseudomonadati</taxon>
        <taxon>Pseudomonadota</taxon>
        <taxon>Betaproteobacteria</taxon>
        <taxon>Neisseriales</taxon>
        <taxon>Chromobacteriaceae</taxon>
        <taxon>Gulbenkiania</taxon>
    </lineage>
</organism>
<dbReference type="PANTHER" id="PTHR40658">
    <property type="match status" value="1"/>
</dbReference>
<keyword evidence="2" id="KW-1185">Reference proteome</keyword>
<dbReference type="Pfam" id="PF08020">
    <property type="entry name" value="DUF1706"/>
    <property type="match status" value="1"/>
</dbReference>
<gene>
    <name evidence="1" type="ORF">Ga0061063_2412</name>
</gene>
<name>A0A0K6H3L7_9NEIS</name>
<dbReference type="PANTHER" id="PTHR40658:SF3">
    <property type="entry name" value="CLBS_DFSB FAMILY FOUR-HELIX BUNDLE PROTEIN"/>
    <property type="match status" value="1"/>
</dbReference>
<dbReference type="STRING" id="375574.GCA_001418035_02194"/>
<dbReference type="Gene3D" id="1.20.120.450">
    <property type="entry name" value="dinb family like domain"/>
    <property type="match status" value="1"/>
</dbReference>